<accession>A0AAD9G4U9</accession>
<dbReference type="Proteomes" id="UP001259832">
    <property type="component" value="Unassembled WGS sequence"/>
</dbReference>
<comment type="caution">
    <text evidence="2">The sequence shown here is derived from an EMBL/GenBank/DDBJ whole genome shotgun (WGS) entry which is preliminary data.</text>
</comment>
<protein>
    <submittedName>
        <fullName evidence="2">Uncharacterized protein</fullName>
    </submittedName>
</protein>
<sequence>MAKDDCAMHMYRWRSDSGSGSGSEPDQRDLPHRQEELSFDGQDAKVEAVLGDCADSNLMIVRMHSQLTQPYV</sequence>
<reference evidence="2" key="1">
    <citation type="submission" date="2023-08" db="EMBL/GenBank/DDBJ databases">
        <title>Reference Genome Resource for the Citrus Pathogen Phytophthora citrophthora.</title>
        <authorList>
            <person name="Moller H."/>
            <person name="Coetzee B."/>
            <person name="Rose L.J."/>
            <person name="Van Niekerk J.M."/>
        </authorList>
    </citation>
    <scope>NUCLEOTIDE SEQUENCE</scope>
    <source>
        <strain evidence="2">STE-U-9442</strain>
    </source>
</reference>
<evidence type="ECO:0000313" key="3">
    <source>
        <dbReference type="Proteomes" id="UP001259832"/>
    </source>
</evidence>
<keyword evidence="3" id="KW-1185">Reference proteome</keyword>
<feature type="region of interest" description="Disordered" evidence="1">
    <location>
        <begin position="12"/>
        <end position="40"/>
    </location>
</feature>
<dbReference type="AlphaFoldDB" id="A0AAD9G4U9"/>
<name>A0AAD9G4U9_9STRA</name>
<organism evidence="2 3">
    <name type="scientific">Phytophthora citrophthora</name>
    <dbReference type="NCBI Taxonomy" id="4793"/>
    <lineage>
        <taxon>Eukaryota</taxon>
        <taxon>Sar</taxon>
        <taxon>Stramenopiles</taxon>
        <taxon>Oomycota</taxon>
        <taxon>Peronosporomycetes</taxon>
        <taxon>Peronosporales</taxon>
        <taxon>Peronosporaceae</taxon>
        <taxon>Phytophthora</taxon>
    </lineage>
</organism>
<gene>
    <name evidence="2" type="ORF">P3T76_012652</name>
</gene>
<dbReference type="EMBL" id="JASMQC010000032">
    <property type="protein sequence ID" value="KAK1931720.1"/>
    <property type="molecule type" value="Genomic_DNA"/>
</dbReference>
<evidence type="ECO:0000256" key="1">
    <source>
        <dbReference type="SAM" id="MobiDB-lite"/>
    </source>
</evidence>
<proteinExistence type="predicted"/>
<feature type="compositionally biased region" description="Basic and acidic residues" evidence="1">
    <location>
        <begin position="25"/>
        <end position="40"/>
    </location>
</feature>
<evidence type="ECO:0000313" key="2">
    <source>
        <dbReference type="EMBL" id="KAK1931720.1"/>
    </source>
</evidence>